<protein>
    <submittedName>
        <fullName evidence="2">Uncharacterized protein</fullName>
    </submittedName>
</protein>
<name>A0A6A6JX66_WESOR</name>
<feature type="region of interest" description="Disordered" evidence="1">
    <location>
        <begin position="17"/>
        <end position="57"/>
    </location>
</feature>
<reference evidence="2" key="1">
    <citation type="journal article" date="2020" name="Stud. Mycol.">
        <title>101 Dothideomycetes genomes: a test case for predicting lifestyles and emergence of pathogens.</title>
        <authorList>
            <person name="Haridas S."/>
            <person name="Albert R."/>
            <person name="Binder M."/>
            <person name="Bloem J."/>
            <person name="Labutti K."/>
            <person name="Salamov A."/>
            <person name="Andreopoulos B."/>
            <person name="Baker S."/>
            <person name="Barry K."/>
            <person name="Bills G."/>
            <person name="Bluhm B."/>
            <person name="Cannon C."/>
            <person name="Castanera R."/>
            <person name="Culley D."/>
            <person name="Daum C."/>
            <person name="Ezra D."/>
            <person name="Gonzalez J."/>
            <person name="Henrissat B."/>
            <person name="Kuo A."/>
            <person name="Liang C."/>
            <person name="Lipzen A."/>
            <person name="Lutzoni F."/>
            <person name="Magnuson J."/>
            <person name="Mondo S."/>
            <person name="Nolan M."/>
            <person name="Ohm R."/>
            <person name="Pangilinan J."/>
            <person name="Park H.-J."/>
            <person name="Ramirez L."/>
            <person name="Alfaro M."/>
            <person name="Sun H."/>
            <person name="Tritt A."/>
            <person name="Yoshinaga Y."/>
            <person name="Zwiers L.-H."/>
            <person name="Turgeon B."/>
            <person name="Goodwin S."/>
            <person name="Spatafora J."/>
            <person name="Crous P."/>
            <person name="Grigoriev I."/>
        </authorList>
    </citation>
    <scope>NUCLEOTIDE SEQUENCE</scope>
    <source>
        <strain evidence="2">CBS 379.55</strain>
    </source>
</reference>
<evidence type="ECO:0000256" key="1">
    <source>
        <dbReference type="SAM" id="MobiDB-lite"/>
    </source>
</evidence>
<accession>A0A6A6JX66</accession>
<evidence type="ECO:0000313" key="2">
    <source>
        <dbReference type="EMBL" id="KAF2281212.1"/>
    </source>
</evidence>
<dbReference type="EMBL" id="ML986484">
    <property type="protein sequence ID" value="KAF2281212.1"/>
    <property type="molecule type" value="Genomic_DNA"/>
</dbReference>
<feature type="compositionally biased region" description="Low complexity" evidence="1">
    <location>
        <begin position="34"/>
        <end position="51"/>
    </location>
</feature>
<proteinExistence type="predicted"/>
<sequence>MHAWAFTAVPHSVSGVSSEVGEEPARANLRGAFPGRRGPASNSGSGAASRRWPSSDGGDFPQRYPLLVCFPGSSTPRSAAVDMVPVGFNAWPTTLIHRFALWRPFAFGPKCGIFNNVQHFLLSSHC</sequence>
<dbReference type="GeneID" id="54547124"/>
<gene>
    <name evidence="2" type="ORF">EI97DRAFT_23092</name>
</gene>
<keyword evidence="3" id="KW-1185">Reference proteome</keyword>
<evidence type="ECO:0000313" key="3">
    <source>
        <dbReference type="Proteomes" id="UP000800097"/>
    </source>
</evidence>
<dbReference type="AlphaFoldDB" id="A0A6A6JX66"/>
<organism evidence="2 3">
    <name type="scientific">Westerdykella ornata</name>
    <dbReference type="NCBI Taxonomy" id="318751"/>
    <lineage>
        <taxon>Eukaryota</taxon>
        <taxon>Fungi</taxon>
        <taxon>Dikarya</taxon>
        <taxon>Ascomycota</taxon>
        <taxon>Pezizomycotina</taxon>
        <taxon>Dothideomycetes</taxon>
        <taxon>Pleosporomycetidae</taxon>
        <taxon>Pleosporales</taxon>
        <taxon>Sporormiaceae</taxon>
        <taxon>Westerdykella</taxon>
    </lineage>
</organism>
<dbReference type="Proteomes" id="UP000800097">
    <property type="component" value="Unassembled WGS sequence"/>
</dbReference>
<dbReference type="RefSeq" id="XP_033658749.1">
    <property type="nucleotide sequence ID" value="XM_033793949.1"/>
</dbReference>